<dbReference type="PANTHER" id="PTHR16172">
    <property type="entry name" value="MAJOR FACILITATOR SUPERFAMILY DOMAIN-CONTAINING PROTEIN 6-LIKE"/>
    <property type="match status" value="1"/>
</dbReference>
<dbReference type="PANTHER" id="PTHR16172:SF41">
    <property type="entry name" value="MAJOR FACILITATOR SUPERFAMILY DOMAIN-CONTAINING PROTEIN 6-LIKE"/>
    <property type="match status" value="1"/>
</dbReference>
<dbReference type="AlphaFoldDB" id="D7G0X7"/>
<evidence type="ECO:0000256" key="4">
    <source>
        <dbReference type="ARBA" id="ARBA00022989"/>
    </source>
</evidence>
<keyword evidence="8" id="KW-1185">Reference proteome</keyword>
<dbReference type="Gene3D" id="1.20.1250.20">
    <property type="entry name" value="MFS general substrate transporter like domains"/>
    <property type="match status" value="1"/>
</dbReference>
<evidence type="ECO:0000256" key="1">
    <source>
        <dbReference type="ARBA" id="ARBA00004141"/>
    </source>
</evidence>
<reference evidence="7 8" key="1">
    <citation type="journal article" date="2010" name="Nature">
        <title>The Ectocarpus genome and the independent evolution of multicellularity in brown algae.</title>
        <authorList>
            <person name="Cock J.M."/>
            <person name="Sterck L."/>
            <person name="Rouze P."/>
            <person name="Scornet D."/>
            <person name="Allen A.E."/>
            <person name="Amoutzias G."/>
            <person name="Anthouard V."/>
            <person name="Artiguenave F."/>
            <person name="Aury J.M."/>
            <person name="Badger J.H."/>
            <person name="Beszteri B."/>
            <person name="Billiau K."/>
            <person name="Bonnet E."/>
            <person name="Bothwell J.H."/>
            <person name="Bowler C."/>
            <person name="Boyen C."/>
            <person name="Brownlee C."/>
            <person name="Carrano C.J."/>
            <person name="Charrier B."/>
            <person name="Cho G.Y."/>
            <person name="Coelho S.M."/>
            <person name="Collen J."/>
            <person name="Corre E."/>
            <person name="Da Silva C."/>
            <person name="Delage L."/>
            <person name="Delaroque N."/>
            <person name="Dittami S.M."/>
            <person name="Doulbeau S."/>
            <person name="Elias M."/>
            <person name="Farnham G."/>
            <person name="Gachon C.M."/>
            <person name="Gschloessl B."/>
            <person name="Heesch S."/>
            <person name="Jabbari K."/>
            <person name="Jubin C."/>
            <person name="Kawai H."/>
            <person name="Kimura K."/>
            <person name="Kloareg B."/>
            <person name="Kupper F.C."/>
            <person name="Lang D."/>
            <person name="Le Bail A."/>
            <person name="Leblanc C."/>
            <person name="Lerouge P."/>
            <person name="Lohr M."/>
            <person name="Lopez P.J."/>
            <person name="Martens C."/>
            <person name="Maumus F."/>
            <person name="Michel G."/>
            <person name="Miranda-Saavedra D."/>
            <person name="Morales J."/>
            <person name="Moreau H."/>
            <person name="Motomura T."/>
            <person name="Nagasato C."/>
            <person name="Napoli C.A."/>
            <person name="Nelson D.R."/>
            <person name="Nyvall-Collen P."/>
            <person name="Peters A.F."/>
            <person name="Pommier C."/>
            <person name="Potin P."/>
            <person name="Poulain J."/>
            <person name="Quesneville H."/>
            <person name="Read B."/>
            <person name="Rensing S.A."/>
            <person name="Ritter A."/>
            <person name="Rousvoal S."/>
            <person name="Samanta M."/>
            <person name="Samson G."/>
            <person name="Schroeder D.C."/>
            <person name="Segurens B."/>
            <person name="Strittmatter M."/>
            <person name="Tonon T."/>
            <person name="Tregear J.W."/>
            <person name="Valentin K."/>
            <person name="von Dassow P."/>
            <person name="Yamagishi T."/>
            <person name="Van de Peer Y."/>
            <person name="Wincker P."/>
        </authorList>
    </citation>
    <scope>NUCLEOTIDE SEQUENCE [LARGE SCALE GENOMIC DNA]</scope>
    <source>
        <strain evidence="8">Ec32 / CCAP1310/4</strain>
    </source>
</reference>
<dbReference type="InterPro" id="IPR024989">
    <property type="entry name" value="MFS_assoc_dom"/>
</dbReference>
<keyword evidence="3" id="KW-0812">Transmembrane</keyword>
<evidence type="ECO:0000259" key="6">
    <source>
        <dbReference type="Pfam" id="PF12832"/>
    </source>
</evidence>
<evidence type="ECO:0000313" key="8">
    <source>
        <dbReference type="Proteomes" id="UP000002630"/>
    </source>
</evidence>
<evidence type="ECO:0000313" key="7">
    <source>
        <dbReference type="EMBL" id="CBJ26721.1"/>
    </source>
</evidence>
<feature type="domain" description="Major facilitator superfamily associated" evidence="6">
    <location>
        <begin position="2"/>
        <end position="76"/>
    </location>
</feature>
<comment type="subcellular location">
    <subcellularLocation>
        <location evidence="1">Membrane</location>
        <topology evidence="1">Multi-pass membrane protein</topology>
    </subcellularLocation>
</comment>
<dbReference type="SUPFAM" id="SSF103473">
    <property type="entry name" value="MFS general substrate transporter"/>
    <property type="match status" value="1"/>
</dbReference>
<dbReference type="InterPro" id="IPR051717">
    <property type="entry name" value="MFS_MFSD6"/>
</dbReference>
<dbReference type="eggNOG" id="KOG3762">
    <property type="taxonomic scope" value="Eukaryota"/>
</dbReference>
<dbReference type="Pfam" id="PF12832">
    <property type="entry name" value="MFS_1_like"/>
    <property type="match status" value="1"/>
</dbReference>
<accession>D7G0X7</accession>
<dbReference type="GO" id="GO:0016020">
    <property type="term" value="C:membrane"/>
    <property type="evidence" value="ECO:0007669"/>
    <property type="project" value="UniProtKB-SubCell"/>
</dbReference>
<dbReference type="OrthoDB" id="515887at2759"/>
<evidence type="ECO:0000256" key="5">
    <source>
        <dbReference type="ARBA" id="ARBA00023136"/>
    </source>
</evidence>
<dbReference type="InParanoid" id="D7G0X7"/>
<keyword evidence="5" id="KW-0472">Membrane</keyword>
<comment type="similarity">
    <text evidence="2">Belongs to the major facilitator superfamily. MFSD6 family.</text>
</comment>
<dbReference type="Proteomes" id="UP000002630">
    <property type="component" value="Unassembled WGS sequence"/>
</dbReference>
<keyword evidence="4" id="KW-1133">Transmembrane helix</keyword>
<sequence length="78" mass="8599">MCLSEVPFFYVSGPLIRKIGPRNVVALSQIGYIVRLVYYSVLSDPWWVLPAELLHGLTFAAMWAATTDYAHGIAPGMG</sequence>
<proteinExistence type="inferred from homology"/>
<evidence type="ECO:0000256" key="3">
    <source>
        <dbReference type="ARBA" id="ARBA00022692"/>
    </source>
</evidence>
<dbReference type="InterPro" id="IPR036259">
    <property type="entry name" value="MFS_trans_sf"/>
</dbReference>
<evidence type="ECO:0000256" key="2">
    <source>
        <dbReference type="ARBA" id="ARBA00005241"/>
    </source>
</evidence>
<organism evidence="7 8">
    <name type="scientific">Ectocarpus siliculosus</name>
    <name type="common">Brown alga</name>
    <name type="synonym">Conferva siliculosa</name>
    <dbReference type="NCBI Taxonomy" id="2880"/>
    <lineage>
        <taxon>Eukaryota</taxon>
        <taxon>Sar</taxon>
        <taxon>Stramenopiles</taxon>
        <taxon>Ochrophyta</taxon>
        <taxon>PX clade</taxon>
        <taxon>Phaeophyceae</taxon>
        <taxon>Ectocarpales</taxon>
        <taxon>Ectocarpaceae</taxon>
        <taxon>Ectocarpus</taxon>
    </lineage>
</organism>
<protein>
    <recommendedName>
        <fullName evidence="6">Major facilitator superfamily associated domain-containing protein</fullName>
    </recommendedName>
</protein>
<dbReference type="EMBL" id="FN649760">
    <property type="protein sequence ID" value="CBJ26721.1"/>
    <property type="molecule type" value="Genomic_DNA"/>
</dbReference>
<name>D7G0X7_ECTSI</name>
<gene>
    <name evidence="7" type="ORF">Esi_0042_0069</name>
</gene>